<evidence type="ECO:0000256" key="11">
    <source>
        <dbReference type="ARBA" id="ARBA00022857"/>
    </source>
</evidence>
<evidence type="ECO:0000256" key="19">
    <source>
        <dbReference type="HAMAP-Rule" id="MF_00037"/>
    </source>
</evidence>
<gene>
    <name evidence="19 21" type="primary">murB</name>
    <name evidence="21" type="ORF">OCK74_18605</name>
</gene>
<dbReference type="NCBIfam" id="NF000755">
    <property type="entry name" value="PRK00046.1"/>
    <property type="match status" value="1"/>
</dbReference>
<name>A0A9X3BJF7_9BACT</name>
<dbReference type="AlphaFoldDB" id="A0A9X3BJF7"/>
<dbReference type="GO" id="GO:0008360">
    <property type="term" value="P:regulation of cell shape"/>
    <property type="evidence" value="ECO:0007669"/>
    <property type="project" value="UniProtKB-KW"/>
</dbReference>
<keyword evidence="11 19" id="KW-0521">NADP</keyword>
<proteinExistence type="inferred from homology"/>
<keyword evidence="22" id="KW-1185">Reference proteome</keyword>
<dbReference type="Pfam" id="PF02873">
    <property type="entry name" value="MurB_C"/>
    <property type="match status" value="1"/>
</dbReference>
<keyword evidence="7 19" id="KW-0963">Cytoplasm</keyword>
<dbReference type="InterPro" id="IPR016169">
    <property type="entry name" value="FAD-bd_PCMH_sub2"/>
</dbReference>
<dbReference type="GO" id="GO:0005829">
    <property type="term" value="C:cytosol"/>
    <property type="evidence" value="ECO:0007669"/>
    <property type="project" value="TreeGrafter"/>
</dbReference>
<comment type="caution">
    <text evidence="21">The sequence shown here is derived from an EMBL/GenBank/DDBJ whole genome shotgun (WGS) entry which is preliminary data.</text>
</comment>
<dbReference type="Proteomes" id="UP001155483">
    <property type="component" value="Unassembled WGS sequence"/>
</dbReference>
<dbReference type="Gene3D" id="3.90.78.10">
    <property type="entry name" value="UDP-N-acetylenolpyruvoylglucosamine reductase, C-terminal domain"/>
    <property type="match status" value="1"/>
</dbReference>
<comment type="similarity">
    <text evidence="19">Belongs to the MurB family.</text>
</comment>
<dbReference type="HAMAP" id="MF_00037">
    <property type="entry name" value="MurB"/>
    <property type="match status" value="1"/>
</dbReference>
<feature type="active site" description="Proton donor" evidence="19">
    <location>
        <position position="240"/>
    </location>
</feature>
<dbReference type="SUPFAM" id="SSF56194">
    <property type="entry name" value="Uridine diphospho-N-Acetylenolpyruvylglucosamine reductase, MurB, C-terminal domain"/>
    <property type="match status" value="1"/>
</dbReference>
<dbReference type="Gene3D" id="3.30.465.10">
    <property type="match status" value="1"/>
</dbReference>
<evidence type="ECO:0000259" key="20">
    <source>
        <dbReference type="PROSITE" id="PS51387"/>
    </source>
</evidence>
<evidence type="ECO:0000256" key="10">
    <source>
        <dbReference type="ARBA" id="ARBA00022827"/>
    </source>
</evidence>
<dbReference type="RefSeq" id="WP_279298577.1">
    <property type="nucleotide sequence ID" value="NZ_JAOTIF010000018.1"/>
</dbReference>
<feature type="active site" evidence="19">
    <location>
        <position position="166"/>
    </location>
</feature>
<dbReference type="NCBIfam" id="TIGR00179">
    <property type="entry name" value="murB"/>
    <property type="match status" value="1"/>
</dbReference>
<dbReference type="SUPFAM" id="SSF56176">
    <property type="entry name" value="FAD-binding/transporter-associated domain-like"/>
    <property type="match status" value="1"/>
</dbReference>
<dbReference type="PANTHER" id="PTHR21071">
    <property type="entry name" value="UDP-N-ACETYLENOLPYRUVOYLGLUCOSAMINE REDUCTASE"/>
    <property type="match status" value="1"/>
</dbReference>
<evidence type="ECO:0000256" key="9">
    <source>
        <dbReference type="ARBA" id="ARBA00022630"/>
    </source>
</evidence>
<evidence type="ECO:0000256" key="1">
    <source>
        <dbReference type="ARBA" id="ARBA00001974"/>
    </source>
</evidence>
<evidence type="ECO:0000256" key="5">
    <source>
        <dbReference type="ARBA" id="ARBA00012518"/>
    </source>
</evidence>
<dbReference type="Pfam" id="PF01565">
    <property type="entry name" value="FAD_binding_4"/>
    <property type="match status" value="1"/>
</dbReference>
<evidence type="ECO:0000313" key="22">
    <source>
        <dbReference type="Proteomes" id="UP001155483"/>
    </source>
</evidence>
<dbReference type="InterPro" id="IPR036635">
    <property type="entry name" value="MurB_C_sf"/>
</dbReference>
<dbReference type="InterPro" id="IPR006094">
    <property type="entry name" value="Oxid_FAD_bind_N"/>
</dbReference>
<comment type="function">
    <text evidence="2 19">Cell wall formation.</text>
</comment>
<accession>A0A9X3BJF7</accession>
<keyword evidence="15 19" id="KW-0131">Cell cycle</keyword>
<comment type="subcellular location">
    <subcellularLocation>
        <location evidence="3 19">Cytoplasm</location>
    </subcellularLocation>
</comment>
<keyword evidence="14 19" id="KW-0560">Oxidoreductase</keyword>
<evidence type="ECO:0000256" key="8">
    <source>
        <dbReference type="ARBA" id="ARBA00022618"/>
    </source>
</evidence>
<feature type="domain" description="FAD-binding PCMH-type" evidence="20">
    <location>
        <begin position="16"/>
        <end position="190"/>
    </location>
</feature>
<dbReference type="InterPro" id="IPR016166">
    <property type="entry name" value="FAD-bd_PCMH"/>
</dbReference>
<dbReference type="GO" id="GO:0071949">
    <property type="term" value="F:FAD binding"/>
    <property type="evidence" value="ECO:0007669"/>
    <property type="project" value="InterPro"/>
</dbReference>
<dbReference type="EC" id="1.3.1.98" evidence="5 19"/>
<evidence type="ECO:0000256" key="15">
    <source>
        <dbReference type="ARBA" id="ARBA00023306"/>
    </source>
</evidence>
<organism evidence="21 22">
    <name type="scientific">Paraflavisolibacter caeni</name>
    <dbReference type="NCBI Taxonomy" id="2982496"/>
    <lineage>
        <taxon>Bacteria</taxon>
        <taxon>Pseudomonadati</taxon>
        <taxon>Bacteroidota</taxon>
        <taxon>Chitinophagia</taxon>
        <taxon>Chitinophagales</taxon>
        <taxon>Chitinophagaceae</taxon>
        <taxon>Paraflavisolibacter</taxon>
    </lineage>
</organism>
<comment type="cofactor">
    <cofactor evidence="1 19">
        <name>FAD</name>
        <dbReference type="ChEBI" id="CHEBI:57692"/>
    </cofactor>
</comment>
<dbReference type="PROSITE" id="PS51387">
    <property type="entry name" value="FAD_PCMH"/>
    <property type="match status" value="1"/>
</dbReference>
<dbReference type="InterPro" id="IPR003170">
    <property type="entry name" value="MurB"/>
</dbReference>
<protein>
    <recommendedName>
        <fullName evidence="6 19">UDP-N-acetylenolpyruvoylglucosamine reductase</fullName>
        <ecNumber evidence="5 19">1.3.1.98</ecNumber>
    </recommendedName>
    <alternativeName>
        <fullName evidence="17 19">UDP-N-acetylmuramate dehydrogenase</fullName>
    </alternativeName>
</protein>
<keyword evidence="13 19" id="KW-0573">Peptidoglycan synthesis</keyword>
<evidence type="ECO:0000256" key="14">
    <source>
        <dbReference type="ARBA" id="ARBA00023002"/>
    </source>
</evidence>
<dbReference type="InterPro" id="IPR036318">
    <property type="entry name" value="FAD-bd_PCMH-like_sf"/>
</dbReference>
<keyword evidence="8 19" id="KW-0132">Cell division</keyword>
<dbReference type="Gene3D" id="3.30.43.10">
    <property type="entry name" value="Uridine Diphospho-n-acetylenolpyruvylglucosamine Reductase, domain 2"/>
    <property type="match status" value="1"/>
</dbReference>
<dbReference type="GO" id="GO:0051301">
    <property type="term" value="P:cell division"/>
    <property type="evidence" value="ECO:0007669"/>
    <property type="project" value="UniProtKB-KW"/>
</dbReference>
<evidence type="ECO:0000313" key="21">
    <source>
        <dbReference type="EMBL" id="MCU7551138.1"/>
    </source>
</evidence>
<dbReference type="InterPro" id="IPR011601">
    <property type="entry name" value="MurB_C"/>
</dbReference>
<keyword evidence="9 19" id="KW-0285">Flavoprotein</keyword>
<evidence type="ECO:0000256" key="18">
    <source>
        <dbReference type="ARBA" id="ARBA00048914"/>
    </source>
</evidence>
<evidence type="ECO:0000256" key="2">
    <source>
        <dbReference type="ARBA" id="ARBA00003921"/>
    </source>
</evidence>
<evidence type="ECO:0000256" key="3">
    <source>
        <dbReference type="ARBA" id="ARBA00004496"/>
    </source>
</evidence>
<evidence type="ECO:0000256" key="12">
    <source>
        <dbReference type="ARBA" id="ARBA00022960"/>
    </source>
</evidence>
<evidence type="ECO:0000256" key="13">
    <source>
        <dbReference type="ARBA" id="ARBA00022984"/>
    </source>
</evidence>
<sequence>MNLQENISLKPYNTFGIEAKAKYFTAFQSAEQLEEIISDPQLHNLKSSLLILGGGSNLLFTRNFDGLVLKNEVSGIEVIKEDEDFIYVKAGAGENWHQFVLYCLQHQYAGVENLSLIPGNVGASPMQNIGAYGVEIKDVFYELEAFHLGDKAFRKFSLSDCAFGYRESVFKREYKNQFVITSVTYRLRKQPVFNTSYGAIRHELDKMGVKELSIQVISQAVINIRSSKLPDWKIEGNAGSFFKNPQIPNEQFQSLKEQFPKIVAFPVDTQHTKLAAGWLIEQCGWKGYRKGDAGCYPKQALVLVNYGNAKGEEIFELSEQIVQSVKNKFGVELEREVNII</sequence>
<evidence type="ECO:0000256" key="4">
    <source>
        <dbReference type="ARBA" id="ARBA00004752"/>
    </source>
</evidence>
<comment type="catalytic activity">
    <reaction evidence="18 19">
        <text>UDP-N-acetyl-alpha-D-muramate + NADP(+) = UDP-N-acetyl-3-O-(1-carboxyvinyl)-alpha-D-glucosamine + NADPH + H(+)</text>
        <dbReference type="Rhea" id="RHEA:12248"/>
        <dbReference type="ChEBI" id="CHEBI:15378"/>
        <dbReference type="ChEBI" id="CHEBI:57783"/>
        <dbReference type="ChEBI" id="CHEBI:58349"/>
        <dbReference type="ChEBI" id="CHEBI:68483"/>
        <dbReference type="ChEBI" id="CHEBI:70757"/>
        <dbReference type="EC" id="1.3.1.98"/>
    </reaction>
</comment>
<dbReference type="GO" id="GO:0071555">
    <property type="term" value="P:cell wall organization"/>
    <property type="evidence" value="ECO:0007669"/>
    <property type="project" value="UniProtKB-KW"/>
</dbReference>
<reference evidence="21" key="1">
    <citation type="submission" date="2022-09" db="EMBL/GenBank/DDBJ databases">
        <authorList>
            <person name="Yuan C."/>
            <person name="Ke Z."/>
        </authorList>
    </citation>
    <scope>NUCLEOTIDE SEQUENCE</scope>
    <source>
        <strain evidence="21">LB-8</strain>
    </source>
</reference>
<keyword evidence="12 19" id="KW-0133">Cell shape</keyword>
<reference evidence="21" key="2">
    <citation type="submission" date="2023-04" db="EMBL/GenBank/DDBJ databases">
        <title>Paracnuella aquatica gen. nov., sp. nov., a member of the family Chitinophagaceae isolated from a hot spring.</title>
        <authorList>
            <person name="Wang C."/>
        </authorList>
    </citation>
    <scope>NUCLEOTIDE SEQUENCE</scope>
    <source>
        <strain evidence="21">LB-8</strain>
    </source>
</reference>
<evidence type="ECO:0000256" key="6">
    <source>
        <dbReference type="ARBA" id="ARBA00015188"/>
    </source>
</evidence>
<evidence type="ECO:0000256" key="7">
    <source>
        <dbReference type="ARBA" id="ARBA00022490"/>
    </source>
</evidence>
<dbReference type="GO" id="GO:0008762">
    <property type="term" value="F:UDP-N-acetylmuramate dehydrogenase activity"/>
    <property type="evidence" value="ECO:0007669"/>
    <property type="project" value="UniProtKB-UniRule"/>
</dbReference>
<dbReference type="InterPro" id="IPR016167">
    <property type="entry name" value="FAD-bd_PCMH_sub1"/>
</dbReference>
<keyword evidence="10 19" id="KW-0274">FAD</keyword>
<dbReference type="GO" id="GO:0009252">
    <property type="term" value="P:peptidoglycan biosynthetic process"/>
    <property type="evidence" value="ECO:0007669"/>
    <property type="project" value="UniProtKB-UniRule"/>
</dbReference>
<dbReference type="PANTHER" id="PTHR21071:SF4">
    <property type="entry name" value="UDP-N-ACETYLENOLPYRUVOYLGLUCOSAMINE REDUCTASE"/>
    <property type="match status" value="1"/>
</dbReference>
<keyword evidence="16 19" id="KW-0961">Cell wall biogenesis/degradation</keyword>
<evidence type="ECO:0000256" key="16">
    <source>
        <dbReference type="ARBA" id="ARBA00023316"/>
    </source>
</evidence>
<dbReference type="EMBL" id="JAOTIF010000018">
    <property type="protein sequence ID" value="MCU7551138.1"/>
    <property type="molecule type" value="Genomic_DNA"/>
</dbReference>
<feature type="active site" evidence="19">
    <location>
        <position position="336"/>
    </location>
</feature>
<comment type="pathway">
    <text evidence="4 19">Cell wall biogenesis; peptidoglycan biosynthesis.</text>
</comment>
<evidence type="ECO:0000256" key="17">
    <source>
        <dbReference type="ARBA" id="ARBA00031026"/>
    </source>
</evidence>